<dbReference type="PANTHER" id="PTHR12771:SF3">
    <property type="entry name" value="ELMO_CED-12 FAMILY PROTEIN"/>
    <property type="match status" value="1"/>
</dbReference>
<reference evidence="1" key="2">
    <citation type="submission" date="2022-03" db="EMBL/GenBank/DDBJ databases">
        <title>Draft title - Genomic analysis of global carrot germplasm unveils the trajectory of domestication and the origin of high carotenoid orange carrot.</title>
        <authorList>
            <person name="Iorizzo M."/>
            <person name="Ellison S."/>
            <person name="Senalik D."/>
            <person name="Macko-Podgorni A."/>
            <person name="Grzebelus D."/>
            <person name="Bostan H."/>
            <person name="Rolling W."/>
            <person name="Curaba J."/>
            <person name="Simon P."/>
        </authorList>
    </citation>
    <scope>NUCLEOTIDE SEQUENCE</scope>
    <source>
        <tissue evidence="1">Leaf</tissue>
    </source>
</reference>
<dbReference type="OMA" id="HDLPAYN"/>
<protein>
    <submittedName>
        <fullName evidence="1">Uncharacterized protein</fullName>
    </submittedName>
</protein>
<keyword evidence="2" id="KW-1185">Reference proteome</keyword>
<dbReference type="EMBL" id="CP093346">
    <property type="protein sequence ID" value="WOG98765.1"/>
    <property type="molecule type" value="Genomic_DNA"/>
</dbReference>
<evidence type="ECO:0000313" key="1">
    <source>
        <dbReference type="EMBL" id="WOG98765.1"/>
    </source>
</evidence>
<dbReference type="Gramene" id="KZM99643">
    <property type="protein sequence ID" value="KZM99643"/>
    <property type="gene ID" value="DCAR_012995"/>
</dbReference>
<accession>A0A165Z5Q3</accession>
<proteinExistence type="predicted"/>
<sequence length="286" mass="32835">MRLRRRQCIPSCSSRQRVDEDDIFWTKRKDDDKLAWSQNSAQVTSDSVPCFSNAMVGPRSWIGGLFNNKLFGGGKSTEITLNPVQAARLQRLQERMSMPFDETRIDHQASLLALWKIAFPNVPLSGFISEQWKEMGWQGCNPSTDFRGCGFISLENLLFFARTFPACFFRLLFKKGGKRAAWEYPFAVAGINVSFMLIQMLDLATGKPKARPAINFVRILGEDENAFDILYCVAFAMMDAQWLAMEASYMEFNDVLRTTRIQLERELCLEDIKRISDIPAYDLLFR</sequence>
<name>A0A165Z5Q3_DAUCS</name>
<reference evidence="1" key="1">
    <citation type="journal article" date="2016" name="Nat. Genet.">
        <title>A high-quality carrot genome assembly provides new insights into carotenoid accumulation and asterid genome evolution.</title>
        <authorList>
            <person name="Iorizzo M."/>
            <person name="Ellison S."/>
            <person name="Senalik D."/>
            <person name="Zeng P."/>
            <person name="Satapoomin P."/>
            <person name="Huang J."/>
            <person name="Bowman M."/>
            <person name="Iovene M."/>
            <person name="Sanseverino W."/>
            <person name="Cavagnaro P."/>
            <person name="Yildiz M."/>
            <person name="Macko-Podgorni A."/>
            <person name="Moranska E."/>
            <person name="Grzebelus E."/>
            <person name="Grzebelus D."/>
            <person name="Ashrafi H."/>
            <person name="Zheng Z."/>
            <person name="Cheng S."/>
            <person name="Spooner D."/>
            <person name="Van Deynze A."/>
            <person name="Simon P."/>
        </authorList>
    </citation>
    <scope>NUCLEOTIDE SEQUENCE</scope>
    <source>
        <tissue evidence="1">Leaf</tissue>
    </source>
</reference>
<dbReference type="InterPro" id="IPR050868">
    <property type="entry name" value="ELMO_domain-containing"/>
</dbReference>
<dbReference type="Pfam" id="PF04727">
    <property type="entry name" value="ELMO_CED12"/>
    <property type="match status" value="1"/>
</dbReference>
<gene>
    <name evidence="1" type="ORF">DCAR_0418110</name>
</gene>
<dbReference type="InterPro" id="IPR006816">
    <property type="entry name" value="ELMO_dom"/>
</dbReference>
<dbReference type="AlphaFoldDB" id="A0A165Z5Q3"/>
<organism evidence="1 2">
    <name type="scientific">Daucus carota subsp. sativus</name>
    <name type="common">Carrot</name>
    <dbReference type="NCBI Taxonomy" id="79200"/>
    <lineage>
        <taxon>Eukaryota</taxon>
        <taxon>Viridiplantae</taxon>
        <taxon>Streptophyta</taxon>
        <taxon>Embryophyta</taxon>
        <taxon>Tracheophyta</taxon>
        <taxon>Spermatophyta</taxon>
        <taxon>Magnoliopsida</taxon>
        <taxon>eudicotyledons</taxon>
        <taxon>Gunneridae</taxon>
        <taxon>Pentapetalae</taxon>
        <taxon>asterids</taxon>
        <taxon>campanulids</taxon>
        <taxon>Apiales</taxon>
        <taxon>Apiaceae</taxon>
        <taxon>Apioideae</taxon>
        <taxon>Scandiceae</taxon>
        <taxon>Daucinae</taxon>
        <taxon>Daucus</taxon>
        <taxon>Daucus sect. Daucus</taxon>
    </lineage>
</organism>
<evidence type="ECO:0000313" key="2">
    <source>
        <dbReference type="Proteomes" id="UP000077755"/>
    </source>
</evidence>
<dbReference type="PANTHER" id="PTHR12771">
    <property type="entry name" value="ENGULFMENT AND CELL MOTILITY"/>
    <property type="match status" value="1"/>
</dbReference>
<dbReference type="Proteomes" id="UP000077755">
    <property type="component" value="Chromosome 4"/>
</dbReference>
<dbReference type="PROSITE" id="PS51335">
    <property type="entry name" value="ELMO"/>
    <property type="match status" value="1"/>
</dbReference>